<feature type="transmembrane region" description="Helical" evidence="5">
    <location>
        <begin position="431"/>
        <end position="452"/>
    </location>
</feature>
<evidence type="ECO:0000256" key="3">
    <source>
        <dbReference type="ARBA" id="ARBA00022989"/>
    </source>
</evidence>
<evidence type="ECO:0000313" key="8">
    <source>
        <dbReference type="Proteomes" id="UP000800235"/>
    </source>
</evidence>
<dbReference type="PANTHER" id="PTHR23502">
    <property type="entry name" value="MAJOR FACILITATOR SUPERFAMILY"/>
    <property type="match status" value="1"/>
</dbReference>
<comment type="subcellular location">
    <subcellularLocation>
        <location evidence="1">Membrane</location>
        <topology evidence="1">Multi-pass membrane protein</topology>
    </subcellularLocation>
</comment>
<dbReference type="GO" id="GO:0022857">
    <property type="term" value="F:transmembrane transporter activity"/>
    <property type="evidence" value="ECO:0007669"/>
    <property type="project" value="InterPro"/>
</dbReference>
<evidence type="ECO:0000256" key="4">
    <source>
        <dbReference type="ARBA" id="ARBA00023136"/>
    </source>
</evidence>
<feature type="transmembrane region" description="Helical" evidence="5">
    <location>
        <begin position="182"/>
        <end position="203"/>
    </location>
</feature>
<proteinExistence type="predicted"/>
<feature type="transmembrane region" description="Helical" evidence="5">
    <location>
        <begin position="122"/>
        <end position="147"/>
    </location>
</feature>
<feature type="domain" description="Major facilitator superfamily (MFS) profile" evidence="6">
    <location>
        <begin position="31"/>
        <end position="470"/>
    </location>
</feature>
<accession>A0A9P4NXX7</accession>
<keyword evidence="4 5" id="KW-0472">Membrane</keyword>
<sequence>MDKFGFPLSPQPLMNDAKDPLTWSRLVKIKILMQISLISWFSLFTSQVISPALWPLSRALHVPLVEAGYVVGSFVLLLGVAPFIWNPLSHSYGRRPIYLIGLVGSLATSICCGLSRRYFMLIILRALNGLFAGAAIGLGTVVCCDIFYAHQRGLYLGIYTVMHMSGGQLAPLVGGFIYKRVNWHWCFFMPAIAFGALLVSFALTVPETLYSRSVESLRQPQMSEYQRERLMKKRRESRKIKFSNFSRQFKMLRYPSVLIPAISYSVASGYGNMVFVMSSAIIFHRVYHFHTWQIGLLLGVPLTIGSFIGEFGAGGFSDWVIRRRAVGRGGKRIAEDRLYAMIPGVTLLPVGLMVEAYSIHNRTHWVGPGLGIAIASAGLQVVTTVTYAYTADCYSRQVGEIGSILNFGRQIFCFCVGFYAIPFAWRFGLQTAWITFAIVEILCFLPIIPLIMKGAEWRELFLPPDWNLDL</sequence>
<evidence type="ECO:0000256" key="1">
    <source>
        <dbReference type="ARBA" id="ARBA00004141"/>
    </source>
</evidence>
<feature type="transmembrane region" description="Helical" evidence="5">
    <location>
        <begin position="97"/>
        <end position="116"/>
    </location>
</feature>
<reference evidence="7" key="1">
    <citation type="journal article" date="2020" name="Stud. Mycol.">
        <title>101 Dothideomycetes genomes: a test case for predicting lifestyles and emergence of pathogens.</title>
        <authorList>
            <person name="Haridas S."/>
            <person name="Albert R."/>
            <person name="Binder M."/>
            <person name="Bloem J."/>
            <person name="Labutti K."/>
            <person name="Salamov A."/>
            <person name="Andreopoulos B."/>
            <person name="Baker S."/>
            <person name="Barry K."/>
            <person name="Bills G."/>
            <person name="Bluhm B."/>
            <person name="Cannon C."/>
            <person name="Castanera R."/>
            <person name="Culley D."/>
            <person name="Daum C."/>
            <person name="Ezra D."/>
            <person name="Gonzalez J."/>
            <person name="Henrissat B."/>
            <person name="Kuo A."/>
            <person name="Liang C."/>
            <person name="Lipzen A."/>
            <person name="Lutzoni F."/>
            <person name="Magnuson J."/>
            <person name="Mondo S."/>
            <person name="Nolan M."/>
            <person name="Ohm R."/>
            <person name="Pangilinan J."/>
            <person name="Park H.-J."/>
            <person name="Ramirez L."/>
            <person name="Alfaro M."/>
            <person name="Sun H."/>
            <person name="Tritt A."/>
            <person name="Yoshinaga Y."/>
            <person name="Zwiers L.-H."/>
            <person name="Turgeon B."/>
            <person name="Goodwin S."/>
            <person name="Spatafora J."/>
            <person name="Crous P."/>
            <person name="Grigoriev I."/>
        </authorList>
    </citation>
    <scope>NUCLEOTIDE SEQUENCE</scope>
    <source>
        <strain evidence="7">CBS 130266</strain>
    </source>
</reference>
<comment type="caution">
    <text evidence="7">The sequence shown here is derived from an EMBL/GenBank/DDBJ whole genome shotgun (WGS) entry which is preliminary data.</text>
</comment>
<feature type="transmembrane region" description="Helical" evidence="5">
    <location>
        <begin position="257"/>
        <end position="282"/>
    </location>
</feature>
<keyword evidence="3 5" id="KW-1133">Transmembrane helix</keyword>
<organism evidence="7 8">
    <name type="scientific">Tothia fuscella</name>
    <dbReference type="NCBI Taxonomy" id="1048955"/>
    <lineage>
        <taxon>Eukaryota</taxon>
        <taxon>Fungi</taxon>
        <taxon>Dikarya</taxon>
        <taxon>Ascomycota</taxon>
        <taxon>Pezizomycotina</taxon>
        <taxon>Dothideomycetes</taxon>
        <taxon>Pleosporomycetidae</taxon>
        <taxon>Venturiales</taxon>
        <taxon>Cylindrosympodiaceae</taxon>
        <taxon>Tothia</taxon>
    </lineage>
</organism>
<evidence type="ECO:0000313" key="7">
    <source>
        <dbReference type="EMBL" id="KAF2434454.1"/>
    </source>
</evidence>
<evidence type="ECO:0000259" key="6">
    <source>
        <dbReference type="PROSITE" id="PS50850"/>
    </source>
</evidence>
<dbReference type="InterPro" id="IPR011701">
    <property type="entry name" value="MFS"/>
</dbReference>
<keyword evidence="8" id="KW-1185">Reference proteome</keyword>
<dbReference type="InterPro" id="IPR020846">
    <property type="entry name" value="MFS_dom"/>
</dbReference>
<dbReference type="PANTHER" id="PTHR23502:SF181">
    <property type="entry name" value="MAJOR FACILITATOR SUPERFAMILY (MFS) PROFILE DOMAIN-CONTAINING PROTEIN"/>
    <property type="match status" value="1"/>
</dbReference>
<dbReference type="InterPro" id="IPR036259">
    <property type="entry name" value="MFS_trans_sf"/>
</dbReference>
<dbReference type="GO" id="GO:0005886">
    <property type="term" value="C:plasma membrane"/>
    <property type="evidence" value="ECO:0007669"/>
    <property type="project" value="TreeGrafter"/>
</dbReference>
<dbReference type="Pfam" id="PF07690">
    <property type="entry name" value="MFS_1"/>
    <property type="match status" value="1"/>
</dbReference>
<feature type="transmembrane region" description="Helical" evidence="5">
    <location>
        <begin position="338"/>
        <end position="359"/>
    </location>
</feature>
<dbReference type="EMBL" id="MU007016">
    <property type="protein sequence ID" value="KAF2434454.1"/>
    <property type="molecule type" value="Genomic_DNA"/>
</dbReference>
<feature type="transmembrane region" description="Helical" evidence="5">
    <location>
        <begin position="31"/>
        <end position="54"/>
    </location>
</feature>
<keyword evidence="2 5" id="KW-0812">Transmembrane</keyword>
<dbReference type="SUPFAM" id="SSF103473">
    <property type="entry name" value="MFS general substrate transporter"/>
    <property type="match status" value="1"/>
</dbReference>
<feature type="transmembrane region" description="Helical" evidence="5">
    <location>
        <begin position="401"/>
        <end position="425"/>
    </location>
</feature>
<dbReference type="OrthoDB" id="2585655at2759"/>
<name>A0A9P4NXX7_9PEZI</name>
<dbReference type="Gene3D" id="1.20.1250.20">
    <property type="entry name" value="MFS general substrate transporter like domains"/>
    <property type="match status" value="1"/>
</dbReference>
<protein>
    <submittedName>
        <fullName evidence="7">MFS general substrate transporter</fullName>
    </submittedName>
</protein>
<feature type="transmembrane region" description="Helical" evidence="5">
    <location>
        <begin position="66"/>
        <end position="85"/>
    </location>
</feature>
<dbReference type="AlphaFoldDB" id="A0A9P4NXX7"/>
<dbReference type="PROSITE" id="PS50850">
    <property type="entry name" value="MFS"/>
    <property type="match status" value="1"/>
</dbReference>
<feature type="transmembrane region" description="Helical" evidence="5">
    <location>
        <begin position="365"/>
        <end position="389"/>
    </location>
</feature>
<dbReference type="Proteomes" id="UP000800235">
    <property type="component" value="Unassembled WGS sequence"/>
</dbReference>
<feature type="transmembrane region" description="Helical" evidence="5">
    <location>
        <begin position="294"/>
        <end position="317"/>
    </location>
</feature>
<evidence type="ECO:0000256" key="5">
    <source>
        <dbReference type="SAM" id="Phobius"/>
    </source>
</evidence>
<evidence type="ECO:0000256" key="2">
    <source>
        <dbReference type="ARBA" id="ARBA00022692"/>
    </source>
</evidence>
<gene>
    <name evidence="7" type="ORF">EJ08DRAFT_668350</name>
</gene>